<dbReference type="Proteomes" id="UP001176521">
    <property type="component" value="Unassembled WGS sequence"/>
</dbReference>
<dbReference type="SUPFAM" id="SSF53335">
    <property type="entry name" value="S-adenosyl-L-methionine-dependent methyltransferases"/>
    <property type="match status" value="1"/>
</dbReference>
<dbReference type="GO" id="GO:0000049">
    <property type="term" value="F:tRNA binding"/>
    <property type="evidence" value="ECO:0007669"/>
    <property type="project" value="TreeGrafter"/>
</dbReference>
<protein>
    <submittedName>
        <fullName evidence="5">tRNA methyltransferase, has a role in tRNA modification</fullName>
        <ecNumber evidence="5">2.1.1.229</ecNumber>
    </submittedName>
</protein>
<dbReference type="Gene3D" id="3.40.50.150">
    <property type="entry name" value="Vaccinia Virus protein VP39"/>
    <property type="match status" value="1"/>
</dbReference>
<dbReference type="GO" id="GO:0005634">
    <property type="term" value="C:nucleus"/>
    <property type="evidence" value="ECO:0007669"/>
    <property type="project" value="TreeGrafter"/>
</dbReference>
<name>A0AAN6G9Y4_9BASI</name>
<feature type="region of interest" description="Disordered" evidence="3">
    <location>
        <begin position="82"/>
        <end position="103"/>
    </location>
</feature>
<feature type="domain" description="Methyltransferase type 11" evidence="4">
    <location>
        <begin position="106"/>
        <end position="188"/>
    </location>
</feature>
<feature type="compositionally biased region" description="Basic and acidic residues" evidence="3">
    <location>
        <begin position="252"/>
        <end position="262"/>
    </location>
</feature>
<dbReference type="InterPro" id="IPR013216">
    <property type="entry name" value="Methyltransf_11"/>
</dbReference>
<feature type="region of interest" description="Disordered" evidence="3">
    <location>
        <begin position="192"/>
        <end position="211"/>
    </location>
</feature>
<dbReference type="PANTHER" id="PTHR13069">
    <property type="entry name" value="ALKYLATED DNA REPAIR PROTEIN ALKB HOMOLOG 8"/>
    <property type="match status" value="1"/>
</dbReference>
<dbReference type="InterPro" id="IPR029063">
    <property type="entry name" value="SAM-dependent_MTases_sf"/>
</dbReference>
<comment type="caution">
    <text evidence="5">The sequence shown here is derived from an EMBL/GenBank/DDBJ whole genome shotgun (WGS) entry which is preliminary data.</text>
</comment>
<feature type="region of interest" description="Disordered" evidence="3">
    <location>
        <begin position="234"/>
        <end position="315"/>
    </location>
</feature>
<evidence type="ECO:0000256" key="2">
    <source>
        <dbReference type="ARBA" id="ARBA00022679"/>
    </source>
</evidence>
<organism evidence="5 6">
    <name type="scientific">Tilletia horrida</name>
    <dbReference type="NCBI Taxonomy" id="155126"/>
    <lineage>
        <taxon>Eukaryota</taxon>
        <taxon>Fungi</taxon>
        <taxon>Dikarya</taxon>
        <taxon>Basidiomycota</taxon>
        <taxon>Ustilaginomycotina</taxon>
        <taxon>Exobasidiomycetes</taxon>
        <taxon>Tilletiales</taxon>
        <taxon>Tilletiaceae</taxon>
        <taxon>Tilletia</taxon>
    </lineage>
</organism>
<dbReference type="GO" id="GO:0106335">
    <property type="term" value="F:tRNA (5-carboxymethyluridine(34)-5-O)-methyltransferase activity"/>
    <property type="evidence" value="ECO:0007669"/>
    <property type="project" value="UniProtKB-EC"/>
</dbReference>
<evidence type="ECO:0000259" key="4">
    <source>
        <dbReference type="Pfam" id="PF08241"/>
    </source>
</evidence>
<dbReference type="Pfam" id="PF08241">
    <property type="entry name" value="Methyltransf_11"/>
    <property type="match status" value="1"/>
</dbReference>
<dbReference type="GO" id="GO:0030488">
    <property type="term" value="P:tRNA methylation"/>
    <property type="evidence" value="ECO:0007669"/>
    <property type="project" value="TreeGrafter"/>
</dbReference>
<dbReference type="EMBL" id="JAPDMQ010000379">
    <property type="protein sequence ID" value="KAK0525840.1"/>
    <property type="molecule type" value="Genomic_DNA"/>
</dbReference>
<gene>
    <name evidence="5" type="primary">TRM9</name>
    <name evidence="5" type="ORF">OC842_005385</name>
</gene>
<dbReference type="AlphaFoldDB" id="A0AAN6G9Y4"/>
<keyword evidence="1 5" id="KW-0489">Methyltransferase</keyword>
<evidence type="ECO:0000256" key="1">
    <source>
        <dbReference type="ARBA" id="ARBA00022603"/>
    </source>
</evidence>
<dbReference type="GO" id="GO:0008757">
    <property type="term" value="F:S-adenosylmethionine-dependent methyltransferase activity"/>
    <property type="evidence" value="ECO:0007669"/>
    <property type="project" value="InterPro"/>
</dbReference>
<feature type="compositionally biased region" description="Low complexity" evidence="3">
    <location>
        <begin position="194"/>
        <end position="211"/>
    </location>
</feature>
<keyword evidence="6" id="KW-1185">Reference proteome</keyword>
<dbReference type="PANTHER" id="PTHR13069:SF21">
    <property type="entry name" value="ALKYLATED DNA REPAIR PROTEIN ALKB HOMOLOG 8"/>
    <property type="match status" value="1"/>
</dbReference>
<keyword evidence="2 5" id="KW-0808">Transferase</keyword>
<dbReference type="GO" id="GO:0002098">
    <property type="term" value="P:tRNA wobble uridine modification"/>
    <property type="evidence" value="ECO:0007669"/>
    <property type="project" value="TreeGrafter"/>
</dbReference>
<accession>A0AAN6G9Y4</accession>
<dbReference type="InterPro" id="IPR051422">
    <property type="entry name" value="AlkB_tRNA_MeTrf/Diox"/>
</dbReference>
<evidence type="ECO:0000256" key="3">
    <source>
        <dbReference type="SAM" id="MobiDB-lite"/>
    </source>
</evidence>
<evidence type="ECO:0000313" key="6">
    <source>
        <dbReference type="Proteomes" id="UP001176521"/>
    </source>
</evidence>
<dbReference type="EC" id="2.1.1.229" evidence="5"/>
<reference evidence="5" key="1">
    <citation type="journal article" date="2023" name="PhytoFront">
        <title>Draft Genome Resources of Seven Strains of Tilletia horrida, Causal Agent of Kernel Smut of Rice.</title>
        <authorList>
            <person name="Khanal S."/>
            <person name="Antony Babu S."/>
            <person name="Zhou X.G."/>
        </authorList>
    </citation>
    <scope>NUCLEOTIDE SEQUENCE</scope>
    <source>
        <strain evidence="5">TX3</strain>
    </source>
</reference>
<dbReference type="GO" id="GO:0005737">
    <property type="term" value="C:cytoplasm"/>
    <property type="evidence" value="ECO:0007669"/>
    <property type="project" value="TreeGrafter"/>
</dbReference>
<evidence type="ECO:0000313" key="5">
    <source>
        <dbReference type="EMBL" id="KAK0525840.1"/>
    </source>
</evidence>
<proteinExistence type="predicted"/>
<sequence>MGKLSQPTPAGASLHEQDAARYEEENVHAVYEQIASHFSLTRYKPWPLVSSFLSTLPPGSIGADLGCGNGKYLHLRSVLNPAGAPSQDSSPDRSGSAAEEADRSVLTLGLDRSSNLIDIAATNLPANASVSSDSAKRARNEVCVGDALLSGYRSRSMDFAMSIATIHHFASEQRRIEAVLELVRIVKPVSPRFSTSPASSLASSAPSTSTGSGPGRFMIYVWALEQRGESRRNFEGVGKLGEGGQEEEEGEAAAKEREREQDLLVPWVSTSSALGKKQSRQKQQKATNVDNHAGESRQGEEEEQGGAGPQSSAQCPPQVFQRFYHVFKQGELERLVEKAAAFLEQRHREQQESAAAARTSGALRIVLQGSGWERGNWWGVWRVEEAA</sequence>